<dbReference type="KEGG" id="soh:D1869_06230"/>
<dbReference type="EMBL" id="CP045484">
    <property type="protein sequence ID" value="QGR16827.1"/>
    <property type="molecule type" value="Genomic_DNA"/>
</dbReference>
<dbReference type="AlphaFoldDB" id="A0A650CH11"/>
<dbReference type="Proteomes" id="UP000427373">
    <property type="component" value="Chromosome"/>
</dbReference>
<reference evidence="3 4" key="1">
    <citation type="submission" date="2019-10" db="EMBL/GenBank/DDBJ databases">
        <title>Genome Sequences from Six Type Strain Members of the Archaeal Family Sulfolobaceae: Acidianus ambivalens, Acidianus infernus, Metallosphaera prunae, Stygiolobus azoricus, Sulfolobus metallicus, and Sulfurisphaera ohwakuensis.</title>
        <authorList>
            <person name="Counts J.A."/>
            <person name="Kelly R.M."/>
        </authorList>
    </citation>
    <scope>NUCLEOTIDE SEQUENCE [LARGE SCALE GENOMIC DNA]</scope>
    <source>
        <strain evidence="3 4">TA-1</strain>
    </source>
</reference>
<proteinExistence type="predicted"/>
<dbReference type="OrthoDB" id="36110at2157"/>
<feature type="domain" description="AAA" evidence="1">
    <location>
        <begin position="3"/>
        <end position="127"/>
    </location>
</feature>
<gene>
    <name evidence="3" type="ORF">D1869_06230</name>
    <name evidence="2" type="ORF">HNQ62_002008</name>
</gene>
<dbReference type="EMBL" id="JACHFY010000012">
    <property type="protein sequence ID" value="MBB5254235.1"/>
    <property type="molecule type" value="Genomic_DNA"/>
</dbReference>
<dbReference type="Gene3D" id="3.40.50.300">
    <property type="entry name" value="P-loop containing nucleotide triphosphate hydrolases"/>
    <property type="match status" value="1"/>
</dbReference>
<dbReference type="InterPro" id="IPR025669">
    <property type="entry name" value="AAA_dom"/>
</dbReference>
<dbReference type="RefSeq" id="WP_156014381.1">
    <property type="nucleotide sequence ID" value="NZ_CP045484.1"/>
</dbReference>
<dbReference type="Pfam" id="PF13614">
    <property type="entry name" value="AAA_31"/>
    <property type="match status" value="1"/>
</dbReference>
<dbReference type="InterPro" id="IPR027417">
    <property type="entry name" value="P-loop_NTPase"/>
</dbReference>
<evidence type="ECO:0000313" key="2">
    <source>
        <dbReference type="EMBL" id="MBB5254235.1"/>
    </source>
</evidence>
<evidence type="ECO:0000259" key="1">
    <source>
        <dbReference type="Pfam" id="PF13614"/>
    </source>
</evidence>
<protein>
    <submittedName>
        <fullName evidence="3">AAA family ATPase</fullName>
    </submittedName>
    <submittedName>
        <fullName evidence="2">CO dehydrogenase nickel-insertion accessory protein CooC1</fullName>
    </submittedName>
</protein>
<accession>A0A650CH11</accession>
<sequence length="251" mass="28809">MRISFVGIKGGIGKSTIALMVAKELSNRGFNVLFLDRDIFSFASTLAGIKNSFFTQVARGEIPRDYFKDLGNLTIARLFGEGVLFFKEIEELHKDLMKKEVMEKSYAELVKRKKYDFFIIDNPPYVTMKSEVVEHELGMFRKIFPNEEIYRVYLSTGLLEDVEITKKYIDETEAEAPGKALGIIVNMVVDKEKGIEVLKSLYDNRFLVGVVIPFIDELFQFQGSIEDLPVIPQIKNFVDSILKMEKKIITY</sequence>
<keyword evidence="4" id="KW-1185">Reference proteome</keyword>
<dbReference type="Proteomes" id="UP000582213">
    <property type="component" value="Unassembled WGS sequence"/>
</dbReference>
<dbReference type="GeneID" id="42800826"/>
<organism evidence="3 4">
    <name type="scientific">Sulfurisphaera ohwakuensis</name>
    <dbReference type="NCBI Taxonomy" id="69656"/>
    <lineage>
        <taxon>Archaea</taxon>
        <taxon>Thermoproteota</taxon>
        <taxon>Thermoprotei</taxon>
        <taxon>Sulfolobales</taxon>
        <taxon>Sulfolobaceae</taxon>
        <taxon>Sulfurisphaera</taxon>
    </lineage>
</organism>
<name>A0A650CH11_SULOH</name>
<reference evidence="2 5" key="2">
    <citation type="submission" date="2020-08" db="EMBL/GenBank/DDBJ databases">
        <title>Genomic Encyclopedia of Type Strains, Phase IV (KMG-IV): sequencing the most valuable type-strain genomes for metagenomic binning, comparative biology and taxonomic classification.</title>
        <authorList>
            <person name="Goeker M."/>
        </authorList>
    </citation>
    <scope>NUCLEOTIDE SEQUENCE [LARGE SCALE GENOMIC DNA]</scope>
    <source>
        <strain evidence="2 5">DSM 12421</strain>
    </source>
</reference>
<evidence type="ECO:0000313" key="5">
    <source>
        <dbReference type="Proteomes" id="UP000582213"/>
    </source>
</evidence>
<evidence type="ECO:0000313" key="3">
    <source>
        <dbReference type="EMBL" id="QGR16827.1"/>
    </source>
</evidence>
<evidence type="ECO:0000313" key="4">
    <source>
        <dbReference type="Proteomes" id="UP000427373"/>
    </source>
</evidence>
<dbReference type="SUPFAM" id="SSF52540">
    <property type="entry name" value="P-loop containing nucleoside triphosphate hydrolases"/>
    <property type="match status" value="1"/>
</dbReference>